<evidence type="ECO:0000259" key="7">
    <source>
        <dbReference type="Pfam" id="PF00520"/>
    </source>
</evidence>
<dbReference type="Pfam" id="PF00520">
    <property type="entry name" value="Ion_trans"/>
    <property type="match status" value="1"/>
</dbReference>
<feature type="transmembrane region" description="Helical" evidence="6">
    <location>
        <begin position="159"/>
        <end position="181"/>
    </location>
</feature>
<feature type="region of interest" description="Disordered" evidence="5">
    <location>
        <begin position="398"/>
        <end position="421"/>
    </location>
</feature>
<dbReference type="GO" id="GO:0030317">
    <property type="term" value="P:flagellated sperm motility"/>
    <property type="evidence" value="ECO:0007669"/>
    <property type="project" value="InterPro"/>
</dbReference>
<feature type="compositionally biased region" description="Basic and acidic residues" evidence="5">
    <location>
        <begin position="1"/>
        <end position="21"/>
    </location>
</feature>
<evidence type="ECO:0000256" key="4">
    <source>
        <dbReference type="ARBA" id="ARBA00023136"/>
    </source>
</evidence>
<dbReference type="SUPFAM" id="SSF81324">
    <property type="entry name" value="Voltage-gated potassium channels"/>
    <property type="match status" value="1"/>
</dbReference>
<dbReference type="Gene3D" id="1.20.120.350">
    <property type="entry name" value="Voltage-gated potassium channels. Chain C"/>
    <property type="match status" value="1"/>
</dbReference>
<feature type="transmembrane region" description="Helical" evidence="6">
    <location>
        <begin position="335"/>
        <end position="360"/>
    </location>
</feature>
<dbReference type="PANTHER" id="PTHR46923:SF1">
    <property type="entry name" value="CATION CHANNEL SPERM-ASSOCIATED PROTEIN 2"/>
    <property type="match status" value="1"/>
</dbReference>
<dbReference type="GO" id="GO:0005227">
    <property type="term" value="F:calcium-activated cation channel activity"/>
    <property type="evidence" value="ECO:0007669"/>
    <property type="project" value="InterPro"/>
</dbReference>
<evidence type="ECO:0000256" key="3">
    <source>
        <dbReference type="ARBA" id="ARBA00022989"/>
    </source>
</evidence>
<evidence type="ECO:0000256" key="5">
    <source>
        <dbReference type="SAM" id="MobiDB-lite"/>
    </source>
</evidence>
<keyword evidence="2 6" id="KW-0812">Transmembrane</keyword>
<evidence type="ECO:0000313" key="8">
    <source>
        <dbReference type="Ensembl" id="ENSCCRP00020113035.1"/>
    </source>
</evidence>
<dbReference type="GO" id="GO:0036128">
    <property type="term" value="C:CatSper complex"/>
    <property type="evidence" value="ECO:0007669"/>
    <property type="project" value="InterPro"/>
</dbReference>
<protein>
    <submittedName>
        <fullName evidence="8">Cation channel sperm associated 2</fullName>
    </submittedName>
</protein>
<proteinExistence type="predicted"/>
<dbReference type="InterPro" id="IPR028747">
    <property type="entry name" value="CatSper2"/>
</dbReference>
<dbReference type="GO" id="GO:0009566">
    <property type="term" value="P:fertilization"/>
    <property type="evidence" value="ECO:0007669"/>
    <property type="project" value="TreeGrafter"/>
</dbReference>
<evidence type="ECO:0000256" key="6">
    <source>
        <dbReference type="SAM" id="Phobius"/>
    </source>
</evidence>
<feature type="transmembrane region" description="Helical" evidence="6">
    <location>
        <begin position="193"/>
        <end position="212"/>
    </location>
</feature>
<evidence type="ECO:0000313" key="9">
    <source>
        <dbReference type="Proteomes" id="UP000694701"/>
    </source>
</evidence>
<dbReference type="Ensembl" id="ENSCCRT00020123368.1">
    <property type="protein sequence ID" value="ENSCCRP00020113035.1"/>
    <property type="gene ID" value="ENSCCRG00020051232.1"/>
</dbReference>
<dbReference type="AlphaFoldDB" id="A0A8C2KTL0"/>
<keyword evidence="4 6" id="KW-0472">Membrane</keyword>
<dbReference type="PANTHER" id="PTHR46923">
    <property type="entry name" value="CATION CHANNEL SPERM-ASSOCIATED PROTEIN 2"/>
    <property type="match status" value="1"/>
</dbReference>
<dbReference type="Gene3D" id="1.10.287.70">
    <property type="match status" value="1"/>
</dbReference>
<dbReference type="Proteomes" id="UP000694701">
    <property type="component" value="Unplaced"/>
</dbReference>
<evidence type="ECO:0000256" key="2">
    <source>
        <dbReference type="ARBA" id="ARBA00022692"/>
    </source>
</evidence>
<dbReference type="InterPro" id="IPR005821">
    <property type="entry name" value="Ion_trans_dom"/>
</dbReference>
<feature type="transmembrane region" description="Helical" evidence="6">
    <location>
        <begin position="303"/>
        <end position="323"/>
    </location>
</feature>
<feature type="region of interest" description="Disordered" evidence="5">
    <location>
        <begin position="1"/>
        <end position="25"/>
    </location>
</feature>
<reference evidence="8" key="1">
    <citation type="submission" date="2025-08" db="UniProtKB">
        <authorList>
            <consortium name="Ensembl"/>
        </authorList>
    </citation>
    <scope>IDENTIFICATION</scope>
</reference>
<feature type="compositionally biased region" description="Basic and acidic residues" evidence="5">
    <location>
        <begin position="400"/>
        <end position="412"/>
    </location>
</feature>
<dbReference type="InterPro" id="IPR027359">
    <property type="entry name" value="Volt_channel_dom_sf"/>
</dbReference>
<feature type="domain" description="Ion transport" evidence="7">
    <location>
        <begin position="126"/>
        <end position="369"/>
    </location>
</feature>
<feature type="transmembrane region" description="Helical" evidence="6">
    <location>
        <begin position="263"/>
        <end position="283"/>
    </location>
</feature>
<evidence type="ECO:0000256" key="1">
    <source>
        <dbReference type="ARBA" id="ARBA00004141"/>
    </source>
</evidence>
<name>A0A8C2KTL0_CYPCA</name>
<sequence length="517" mass="60923">MSSVIKDRENKTCESSQHEDNISTEESLSLRAQIIRSKLINMADLCDLLPEREEHKDRPQHSVKDVTDLERYTSLENEYNHLVRFEISHHRKDNITLEQRRLNRVLNRHSRYPPLNMFANWILESSPFKALMLFLVILNVSLLSVEAEFHDYKDPSIDVLLVVLQLLNLSILQVYVLEIILKWLDDFWLFWKSPWNVFDFAVTLMPVLPAIVPETFRGALISQKFLKLLVQFRVLRCLKIVSRFQDIRLMLQIIYHACGTVKLIFPVLLMSFLVFAVFGVVLFEKYTNSNIEGLLYKNDFKGLSSAFITLFSIFTLEHWLDLLKDIQRVPELNHQLCGLFIMVWFVFGALMTCVFMTVIIDDFQEIRNNLSKEVQQLKILRRAEMFKASHMGAISQTNQLKDHKPVKNKEEQTSPNVNLDSHTSRNELEWDMGLEAFIQAAEFQDDCETECWREDNLHRYFEQMEKLQRNLEEMDRLQDILVWFVWRNTEACLWISISGILKEEGTHEREEPGEGRS</sequence>
<organism evidence="8 9">
    <name type="scientific">Cyprinus carpio</name>
    <name type="common">Common carp</name>
    <dbReference type="NCBI Taxonomy" id="7962"/>
    <lineage>
        <taxon>Eukaryota</taxon>
        <taxon>Metazoa</taxon>
        <taxon>Chordata</taxon>
        <taxon>Craniata</taxon>
        <taxon>Vertebrata</taxon>
        <taxon>Euteleostomi</taxon>
        <taxon>Actinopterygii</taxon>
        <taxon>Neopterygii</taxon>
        <taxon>Teleostei</taxon>
        <taxon>Ostariophysi</taxon>
        <taxon>Cypriniformes</taxon>
        <taxon>Cyprinidae</taxon>
        <taxon>Cyprininae</taxon>
        <taxon>Cyprinus</taxon>
    </lineage>
</organism>
<keyword evidence="3 6" id="KW-1133">Transmembrane helix</keyword>
<comment type="subcellular location">
    <subcellularLocation>
        <location evidence="1">Membrane</location>
        <topology evidence="1">Multi-pass membrane protein</topology>
    </subcellularLocation>
</comment>
<dbReference type="GO" id="GO:0048240">
    <property type="term" value="P:sperm capacitation"/>
    <property type="evidence" value="ECO:0007669"/>
    <property type="project" value="TreeGrafter"/>
</dbReference>
<accession>A0A8C2KTL0</accession>